<evidence type="ECO:0000313" key="4">
    <source>
        <dbReference type="EMBL" id="PCC18101.1"/>
    </source>
</evidence>
<dbReference type="EMBL" id="NRGX01000001">
    <property type="protein sequence ID" value="PCC18101.1"/>
    <property type="molecule type" value="Genomic_DNA"/>
</dbReference>
<dbReference type="SUPFAM" id="SSF81296">
    <property type="entry name" value="E set domains"/>
    <property type="match status" value="1"/>
</dbReference>
<dbReference type="GO" id="GO:0008482">
    <property type="term" value="F:sulfite oxidase activity"/>
    <property type="evidence" value="ECO:0007669"/>
    <property type="project" value="TreeGrafter"/>
</dbReference>
<evidence type="ECO:0000313" key="9">
    <source>
        <dbReference type="Proteomes" id="UP000234289"/>
    </source>
</evidence>
<protein>
    <submittedName>
        <fullName evidence="6">DMSO/TMAO reductase YedYZ, molybdopterin-dependent catalytic subunit</fullName>
    </submittedName>
    <submittedName>
        <fullName evidence="5">Oxidoreductase</fullName>
    </submittedName>
</protein>
<proteinExistence type="predicted"/>
<feature type="transmembrane region" description="Helical" evidence="2">
    <location>
        <begin position="116"/>
        <end position="137"/>
    </location>
</feature>
<evidence type="ECO:0000313" key="8">
    <source>
        <dbReference type="Proteomes" id="UP000218377"/>
    </source>
</evidence>
<dbReference type="GO" id="GO:0006790">
    <property type="term" value="P:sulfur compound metabolic process"/>
    <property type="evidence" value="ECO:0007669"/>
    <property type="project" value="TreeGrafter"/>
</dbReference>
<dbReference type="InterPro" id="IPR014756">
    <property type="entry name" value="Ig_E-set"/>
</dbReference>
<evidence type="ECO:0000313" key="6">
    <source>
        <dbReference type="EMBL" id="SMX96782.1"/>
    </source>
</evidence>
<sequence>MRTPLRAALAGVVATLVLFSAADLIARAFGPPSAPLLALGQTIIPLAPAGLIKPVIDLLGHNDKLFLILTTGLGALVLGGLIGRLAFRRLRMATVLLSAAGLVPVLVILIRAESSVVDIIPTLIGLALGLLVFRLLIAAGAGQPTLRSGQPTLRSGEADGGRTESGQSPATPSRRRFFVITGVIGAAGAAAVAAGQTVASLTLDAGAAVAKLVLPKPATTAPPIPASAHPEVKGLAPFVTDPKDFYRIDTALAPPVVDPQEWSMRIHGMVESEVTLTMDDLLDLPLDEHHITLTCVSNPVGGDLVGNATWLGFPVRELLQRAKPHEDADMVLSHSIDGFTASTPIEALSDDRNALLAVGMNGSPLPPEHGFPARLVVPGLYGFVSATKWVTELEVTRFDEKTAYWTDRGWDAKAPILVASRIEVPKPLGKVPAGDITVAGTAWAQRSGVKRVDVKLDDGGWTSADLAEAVNIDTWRQWRADFSNVGTGSHTLTVRAIDQDGNVQTPERREAIPNSATGHHHIQFRVE</sequence>
<evidence type="ECO:0000313" key="7">
    <source>
        <dbReference type="Proteomes" id="UP000217720"/>
    </source>
</evidence>
<dbReference type="RefSeq" id="WP_096157772.1">
    <property type="nucleotide sequence ID" value="NZ_FXZG01000021.1"/>
</dbReference>
<feature type="transmembrane region" description="Helical" evidence="2">
    <location>
        <begin position="64"/>
        <end position="83"/>
    </location>
</feature>
<dbReference type="PANTHER" id="PTHR19372">
    <property type="entry name" value="SULFITE REDUCTASE"/>
    <property type="match status" value="1"/>
</dbReference>
<dbReference type="InterPro" id="IPR000572">
    <property type="entry name" value="OxRdtase_Mopterin-bd_dom"/>
</dbReference>
<dbReference type="Gene3D" id="3.90.420.10">
    <property type="entry name" value="Oxidoreductase, molybdopterin-binding domain"/>
    <property type="match status" value="1"/>
</dbReference>
<evidence type="ECO:0000256" key="1">
    <source>
        <dbReference type="SAM" id="MobiDB-lite"/>
    </source>
</evidence>
<dbReference type="Proteomes" id="UP000218377">
    <property type="component" value="Unassembled WGS sequence"/>
</dbReference>
<feature type="transmembrane region" description="Helical" evidence="2">
    <location>
        <begin position="177"/>
        <end position="195"/>
    </location>
</feature>
<accession>A0A2A3ZA30</accession>
<dbReference type="InterPro" id="IPR036374">
    <property type="entry name" value="OxRdtase_Mopterin-bd_sf"/>
</dbReference>
<reference evidence="9" key="2">
    <citation type="submission" date="2017-03" db="EMBL/GenBank/DDBJ databases">
        <authorList>
            <person name="Monnet C."/>
        </authorList>
    </citation>
    <scope>NUCLEOTIDE SEQUENCE [LARGE SCALE GENOMIC DNA]</scope>
    <source>
        <strain evidence="9">CNRZ 920</strain>
    </source>
</reference>
<keyword evidence="2" id="KW-0812">Transmembrane</keyword>
<evidence type="ECO:0000313" key="5">
    <source>
        <dbReference type="EMBL" id="PCC48862.1"/>
    </source>
</evidence>
<feature type="transmembrane region" description="Helical" evidence="2">
    <location>
        <begin position="90"/>
        <end position="110"/>
    </location>
</feature>
<keyword evidence="2" id="KW-0472">Membrane</keyword>
<dbReference type="EMBL" id="NRGO01000025">
    <property type="protein sequence ID" value="PCC48862.1"/>
    <property type="molecule type" value="Genomic_DNA"/>
</dbReference>
<evidence type="ECO:0000259" key="3">
    <source>
        <dbReference type="Pfam" id="PF00174"/>
    </source>
</evidence>
<dbReference type="Pfam" id="PF00174">
    <property type="entry name" value="Oxidored_molyb"/>
    <property type="match status" value="1"/>
</dbReference>
<evidence type="ECO:0000256" key="2">
    <source>
        <dbReference type="SAM" id="Phobius"/>
    </source>
</evidence>
<keyword evidence="2" id="KW-1133">Transmembrane helix</keyword>
<feature type="region of interest" description="Disordered" evidence="1">
    <location>
        <begin position="148"/>
        <end position="171"/>
    </location>
</feature>
<dbReference type="GO" id="GO:0020037">
    <property type="term" value="F:heme binding"/>
    <property type="evidence" value="ECO:0007669"/>
    <property type="project" value="TreeGrafter"/>
</dbReference>
<gene>
    <name evidence="6" type="ORF">BAUR920_02989</name>
    <name evidence="5" type="ORF">CIK62_16450</name>
    <name evidence="4" type="ORF">CIK79_07220</name>
</gene>
<feature type="domain" description="Oxidoreductase molybdopterin-binding" evidence="3">
    <location>
        <begin position="254"/>
        <end position="402"/>
    </location>
</feature>
<dbReference type="Proteomes" id="UP000217720">
    <property type="component" value="Unassembled WGS sequence"/>
</dbReference>
<reference evidence="6" key="3">
    <citation type="submission" date="2017-03" db="EMBL/GenBank/DDBJ databases">
        <authorList>
            <person name="Afonso C.L."/>
            <person name="Miller P.J."/>
            <person name="Scott M.A."/>
            <person name="Spackman E."/>
            <person name="Goraichik I."/>
            <person name="Dimitrov K.M."/>
            <person name="Suarez D.L."/>
            <person name="Swayne D.E."/>
        </authorList>
    </citation>
    <scope>NUCLEOTIDE SEQUENCE [LARGE SCALE GENOMIC DNA]</scope>
    <source>
        <strain evidence="6">CNRZ 920</strain>
    </source>
</reference>
<reference evidence="7 8" key="1">
    <citation type="journal article" date="2017" name="Elife">
        <title>Extensive horizontal gene transfer in cheese-associated bacteria.</title>
        <authorList>
            <person name="Bonham K.S."/>
            <person name="Wolfe B.E."/>
            <person name="Dutton R.J."/>
        </authorList>
    </citation>
    <scope>NUCLEOTIDE SEQUENCE [LARGE SCALE GENOMIC DNA]</scope>
    <source>
        <strain evidence="5 7">900_6</strain>
        <strain evidence="4 8">JB5</strain>
    </source>
</reference>
<dbReference type="EMBL" id="FXZG01000021">
    <property type="protein sequence ID" value="SMX96782.1"/>
    <property type="molecule type" value="Genomic_DNA"/>
</dbReference>
<dbReference type="GO" id="GO:0043546">
    <property type="term" value="F:molybdopterin cofactor binding"/>
    <property type="evidence" value="ECO:0007669"/>
    <property type="project" value="TreeGrafter"/>
</dbReference>
<name>A0A2A3ZA30_BREAU</name>
<dbReference type="PANTHER" id="PTHR19372:SF7">
    <property type="entry name" value="SULFITE OXIDASE, MITOCHONDRIAL"/>
    <property type="match status" value="1"/>
</dbReference>
<organism evidence="5 7">
    <name type="scientific">Brevibacterium aurantiacum</name>
    <dbReference type="NCBI Taxonomy" id="273384"/>
    <lineage>
        <taxon>Bacteria</taxon>
        <taxon>Bacillati</taxon>
        <taxon>Actinomycetota</taxon>
        <taxon>Actinomycetes</taxon>
        <taxon>Micrococcales</taxon>
        <taxon>Brevibacteriaceae</taxon>
        <taxon>Brevibacterium</taxon>
    </lineage>
</organism>
<dbReference type="Proteomes" id="UP000234289">
    <property type="component" value="Unassembled WGS sequence"/>
</dbReference>
<dbReference type="SUPFAM" id="SSF56524">
    <property type="entry name" value="Oxidoreductase molybdopterin-binding domain"/>
    <property type="match status" value="1"/>
</dbReference>
<dbReference type="AlphaFoldDB" id="A0A2A3ZA30"/>
<accession>A0A2H1KC42</accession>
<dbReference type="Gene3D" id="2.60.40.650">
    <property type="match status" value="1"/>
</dbReference>